<reference evidence="5" key="1">
    <citation type="submission" date="2016-10" db="EMBL/GenBank/DDBJ databases">
        <authorList>
            <person name="de Groot N.N."/>
        </authorList>
    </citation>
    <scope>NUCLEOTIDE SEQUENCE [LARGE SCALE GENOMIC DNA]</scope>
    <source>
        <strain evidence="5">JCM 19513</strain>
    </source>
</reference>
<dbReference type="PROSITE" id="PS51084">
    <property type="entry name" value="HIT_2"/>
    <property type="match status" value="1"/>
</dbReference>
<organism evidence="5 6">
    <name type="scientific">Atopomonas hussainii</name>
    <dbReference type="NCBI Taxonomy" id="1429083"/>
    <lineage>
        <taxon>Bacteria</taxon>
        <taxon>Pseudomonadati</taxon>
        <taxon>Pseudomonadota</taxon>
        <taxon>Gammaproteobacteria</taxon>
        <taxon>Pseudomonadales</taxon>
        <taxon>Pseudomonadaceae</taxon>
        <taxon>Atopomonas</taxon>
    </lineage>
</organism>
<dbReference type="RefSeq" id="WP_074866917.1">
    <property type="nucleotide sequence ID" value="NZ_FOAS01000006.1"/>
</dbReference>
<proteinExistence type="predicted"/>
<keyword evidence="6" id="KW-1185">Reference proteome</keyword>
<dbReference type="InterPro" id="IPR036265">
    <property type="entry name" value="HIT-like_sf"/>
</dbReference>
<dbReference type="Gene3D" id="3.30.428.10">
    <property type="entry name" value="HIT-like"/>
    <property type="match status" value="1"/>
</dbReference>
<evidence type="ECO:0000313" key="5">
    <source>
        <dbReference type="EMBL" id="SEK91771.1"/>
    </source>
</evidence>
<dbReference type="InterPro" id="IPR001310">
    <property type="entry name" value="Histidine_triad_HIT"/>
</dbReference>
<name>A0A1H7KY91_9GAMM</name>
<sequence length="146" mass="16509">MNCVFCAIAAGELPAELLYEDEHCLVLMDIYPLRPGHVLVVSREHYPYLHLAPEAVREAMFTLSQRVMQAQRKLGWGQQGINWLLNDGPAANQHVPHCHMHQIAREPGDTLALLWRTVVRFVPLGRAKVMADVRLRAAQLREALNG</sequence>
<dbReference type="GO" id="GO:0003824">
    <property type="term" value="F:catalytic activity"/>
    <property type="evidence" value="ECO:0007669"/>
    <property type="project" value="InterPro"/>
</dbReference>
<protein>
    <submittedName>
        <fullName evidence="5">Histidine triad (HIT) family protein</fullName>
    </submittedName>
</protein>
<dbReference type="Pfam" id="PF01230">
    <property type="entry name" value="HIT"/>
    <property type="match status" value="1"/>
</dbReference>
<feature type="domain" description="HIT" evidence="4">
    <location>
        <begin position="4"/>
        <end position="112"/>
    </location>
</feature>
<feature type="active site" description="Tele-AMP-histidine intermediate" evidence="1">
    <location>
        <position position="99"/>
    </location>
</feature>
<dbReference type="Proteomes" id="UP000185766">
    <property type="component" value="Unassembled WGS sequence"/>
</dbReference>
<accession>A0A1H7KY91</accession>
<evidence type="ECO:0000256" key="1">
    <source>
        <dbReference type="PIRSR" id="PIRSR601310-1"/>
    </source>
</evidence>
<dbReference type="GO" id="GO:0009117">
    <property type="term" value="P:nucleotide metabolic process"/>
    <property type="evidence" value="ECO:0007669"/>
    <property type="project" value="TreeGrafter"/>
</dbReference>
<dbReference type="PRINTS" id="PR00332">
    <property type="entry name" value="HISTRIAD"/>
</dbReference>
<dbReference type="STRING" id="1429083.GCA_001885685_01052"/>
<dbReference type="PANTHER" id="PTHR46648">
    <property type="entry name" value="HIT FAMILY PROTEIN 1"/>
    <property type="match status" value="1"/>
</dbReference>
<evidence type="ECO:0000313" key="6">
    <source>
        <dbReference type="Proteomes" id="UP000185766"/>
    </source>
</evidence>
<dbReference type="EMBL" id="FOAS01000006">
    <property type="protein sequence ID" value="SEK91771.1"/>
    <property type="molecule type" value="Genomic_DNA"/>
</dbReference>
<gene>
    <name evidence="5" type="ORF">SAMN05216214_106122</name>
</gene>
<dbReference type="PANTHER" id="PTHR46648:SF1">
    <property type="entry name" value="ADENOSINE 5'-MONOPHOSPHORAMIDASE HNT1"/>
    <property type="match status" value="1"/>
</dbReference>
<feature type="short sequence motif" description="Histidine triad motif" evidence="2 3">
    <location>
        <begin position="97"/>
        <end position="101"/>
    </location>
</feature>
<evidence type="ECO:0000256" key="3">
    <source>
        <dbReference type="PROSITE-ProRule" id="PRU00464"/>
    </source>
</evidence>
<evidence type="ECO:0000256" key="2">
    <source>
        <dbReference type="PIRSR" id="PIRSR601310-3"/>
    </source>
</evidence>
<dbReference type="InterPro" id="IPR011146">
    <property type="entry name" value="HIT-like"/>
</dbReference>
<evidence type="ECO:0000259" key="4">
    <source>
        <dbReference type="PROSITE" id="PS51084"/>
    </source>
</evidence>
<dbReference type="AlphaFoldDB" id="A0A1H7KY91"/>
<dbReference type="SUPFAM" id="SSF54197">
    <property type="entry name" value="HIT-like"/>
    <property type="match status" value="1"/>
</dbReference>